<feature type="active site" evidence="1">
    <location>
        <position position="36"/>
    </location>
</feature>
<protein>
    <recommendedName>
        <fullName evidence="1">acylphosphatase</fullName>
        <ecNumber evidence="1">3.6.1.7</ecNumber>
    </recommendedName>
</protein>
<dbReference type="EMBL" id="MT631466">
    <property type="protein sequence ID" value="QNO51333.1"/>
    <property type="molecule type" value="Genomic_DNA"/>
</dbReference>
<dbReference type="InterPro" id="IPR001792">
    <property type="entry name" value="Acylphosphatase-like_dom"/>
</dbReference>
<comment type="similarity">
    <text evidence="2">Belongs to the acylphosphatase family.</text>
</comment>
<dbReference type="Pfam" id="PF00708">
    <property type="entry name" value="Acylphosphatase"/>
    <property type="match status" value="1"/>
</dbReference>
<dbReference type="PANTHER" id="PTHR47268:SF4">
    <property type="entry name" value="ACYLPHOSPHATASE"/>
    <property type="match status" value="1"/>
</dbReference>
<dbReference type="PANTHER" id="PTHR47268">
    <property type="entry name" value="ACYLPHOSPHATASE"/>
    <property type="match status" value="1"/>
</dbReference>
<name>A0A7G9YTJ9_9EURY</name>
<keyword evidence="1 4" id="KW-0378">Hydrolase</keyword>
<dbReference type="AlphaFoldDB" id="A0A7G9YTJ9"/>
<dbReference type="Gene3D" id="3.30.70.100">
    <property type="match status" value="1"/>
</dbReference>
<dbReference type="InterPro" id="IPR020456">
    <property type="entry name" value="Acylphosphatase"/>
</dbReference>
<accession>A0A7G9YTJ9</accession>
<proteinExistence type="inferred from homology"/>
<dbReference type="GO" id="GO:0003998">
    <property type="term" value="F:acylphosphatase activity"/>
    <property type="evidence" value="ECO:0007669"/>
    <property type="project" value="UniProtKB-EC"/>
</dbReference>
<feature type="active site" evidence="1">
    <location>
        <position position="18"/>
    </location>
</feature>
<feature type="domain" description="Acylphosphatase-like" evidence="3">
    <location>
        <begin position="3"/>
        <end position="63"/>
    </location>
</feature>
<dbReference type="InterPro" id="IPR036046">
    <property type="entry name" value="Acylphosphatase-like_dom_sf"/>
</dbReference>
<evidence type="ECO:0000313" key="4">
    <source>
        <dbReference type="EMBL" id="QNO51333.1"/>
    </source>
</evidence>
<gene>
    <name evidence="4" type="primary">yccX_1</name>
    <name evidence="4" type="ORF">HDBBLJII_00030</name>
</gene>
<comment type="catalytic activity">
    <reaction evidence="1">
        <text>an acyl phosphate + H2O = a carboxylate + phosphate + H(+)</text>
        <dbReference type="Rhea" id="RHEA:14965"/>
        <dbReference type="ChEBI" id="CHEBI:15377"/>
        <dbReference type="ChEBI" id="CHEBI:15378"/>
        <dbReference type="ChEBI" id="CHEBI:29067"/>
        <dbReference type="ChEBI" id="CHEBI:43474"/>
        <dbReference type="ChEBI" id="CHEBI:59918"/>
        <dbReference type="EC" id="3.6.1.7"/>
    </reaction>
</comment>
<dbReference type="PROSITE" id="PS51160">
    <property type="entry name" value="ACYLPHOSPHATASE_3"/>
    <property type="match status" value="1"/>
</dbReference>
<dbReference type="SUPFAM" id="SSF54975">
    <property type="entry name" value="Acylphosphatase/BLUF domain-like"/>
    <property type="match status" value="1"/>
</dbReference>
<dbReference type="EC" id="3.6.1.7" evidence="1"/>
<evidence type="ECO:0000256" key="2">
    <source>
        <dbReference type="RuleBase" id="RU004168"/>
    </source>
</evidence>
<evidence type="ECO:0000259" key="3">
    <source>
        <dbReference type="PROSITE" id="PS51160"/>
    </source>
</evidence>
<organism evidence="4">
    <name type="scientific">Candidatus Methanophagaceae archaeon ANME-1 ERB6</name>
    <dbReference type="NCBI Taxonomy" id="2759912"/>
    <lineage>
        <taxon>Archaea</taxon>
        <taxon>Methanobacteriati</taxon>
        <taxon>Methanobacteriota</taxon>
        <taxon>Stenosarchaea group</taxon>
        <taxon>Methanomicrobia</taxon>
        <taxon>Candidatus Methanophagales</taxon>
        <taxon>Candidatus Methanophagaceae</taxon>
    </lineage>
</organism>
<reference evidence="4" key="1">
    <citation type="submission" date="2020-06" db="EMBL/GenBank/DDBJ databases">
        <title>Unique genomic features of the anaerobic methanotrophic archaea.</title>
        <authorList>
            <person name="Chadwick G.L."/>
            <person name="Skennerton C.T."/>
            <person name="Laso-Perez R."/>
            <person name="Leu A.O."/>
            <person name="Speth D.R."/>
            <person name="Yu H."/>
            <person name="Morgan-Lang C."/>
            <person name="Hatzenpichler R."/>
            <person name="Goudeau D."/>
            <person name="Malmstrom R."/>
            <person name="Brazelton W.J."/>
            <person name="Woyke T."/>
            <person name="Hallam S.J."/>
            <person name="Tyson G.W."/>
            <person name="Wegener G."/>
            <person name="Boetius A."/>
            <person name="Orphan V."/>
        </authorList>
    </citation>
    <scope>NUCLEOTIDE SEQUENCE</scope>
</reference>
<sequence>MKRAVILAKGRVQRVGYRDGVEEIARQREITGFVENVKPYDVRIVAESDDSTIERFIEKISTS</sequence>
<evidence type="ECO:0000256" key="1">
    <source>
        <dbReference type="PROSITE-ProRule" id="PRU00520"/>
    </source>
</evidence>